<feature type="compositionally biased region" description="Basic and acidic residues" evidence="3">
    <location>
        <begin position="47"/>
        <end position="63"/>
    </location>
</feature>
<dbReference type="GeneID" id="88172145"/>
<feature type="compositionally biased region" description="Acidic residues" evidence="3">
    <location>
        <begin position="76"/>
        <end position="92"/>
    </location>
</feature>
<evidence type="ECO:0000256" key="2">
    <source>
        <dbReference type="ARBA" id="ARBA00018780"/>
    </source>
</evidence>
<dbReference type="InterPro" id="IPR013730">
    <property type="entry name" value="Fyv7/TAP26"/>
</dbReference>
<protein>
    <recommendedName>
        <fullName evidence="2">rRNA-processing protein FYV7</fullName>
    </recommendedName>
</protein>
<organism evidence="4 5">
    <name type="scientific">Australozyma saopauloensis</name>
    <dbReference type="NCBI Taxonomy" id="291208"/>
    <lineage>
        <taxon>Eukaryota</taxon>
        <taxon>Fungi</taxon>
        <taxon>Dikarya</taxon>
        <taxon>Ascomycota</taxon>
        <taxon>Saccharomycotina</taxon>
        <taxon>Pichiomycetes</taxon>
        <taxon>Metschnikowiaceae</taxon>
        <taxon>Australozyma</taxon>
    </lineage>
</organism>
<dbReference type="KEGG" id="asau:88172145"/>
<keyword evidence="5" id="KW-1185">Reference proteome</keyword>
<evidence type="ECO:0000256" key="3">
    <source>
        <dbReference type="SAM" id="MobiDB-lite"/>
    </source>
</evidence>
<sequence>MNRSHDRRKPFQGKHRHKDLREFKNQEIKKSLVHRARLRKNYFKLLEKEGVPENPKDLNHEDGVQENTESSQQLSEDNDSQLEDEASDEENETSGSTAKRGAPLPSQSTEKQMAKEQERRKPMNFAERAKLARERKEQQRQEQLDRVREKRSMIEESRRVREKKKDKLTQRTRRGQPVMGPRINDLLDKIRKNN</sequence>
<reference evidence="4 5" key="1">
    <citation type="submission" date="2023-10" db="EMBL/GenBank/DDBJ databases">
        <title>Draft Genome Sequence of Candida saopaulonensis from a very Premature Infant with Sepsis.</title>
        <authorList>
            <person name="Ning Y."/>
            <person name="Dai R."/>
            <person name="Xiao M."/>
            <person name="Xu Y."/>
            <person name="Yan Q."/>
            <person name="Zhang L."/>
        </authorList>
    </citation>
    <scope>NUCLEOTIDE SEQUENCE [LARGE SCALE GENOMIC DNA]</scope>
    <source>
        <strain evidence="4 5">19XY460</strain>
    </source>
</reference>
<evidence type="ECO:0000256" key="1">
    <source>
        <dbReference type="ARBA" id="ARBA00006800"/>
    </source>
</evidence>
<dbReference type="Proteomes" id="UP001338582">
    <property type="component" value="Chromosome 1"/>
</dbReference>
<feature type="region of interest" description="Disordered" evidence="3">
    <location>
        <begin position="47"/>
        <end position="194"/>
    </location>
</feature>
<proteinExistence type="inferred from homology"/>
<feature type="compositionally biased region" description="Basic and acidic residues" evidence="3">
    <location>
        <begin position="185"/>
        <end position="194"/>
    </location>
</feature>
<comment type="similarity">
    <text evidence="1">Belongs to the FYV7 family.</text>
</comment>
<feature type="compositionally biased region" description="Basic and acidic residues" evidence="3">
    <location>
        <begin position="19"/>
        <end position="30"/>
    </location>
</feature>
<dbReference type="RefSeq" id="XP_062876216.1">
    <property type="nucleotide sequence ID" value="XM_063020146.1"/>
</dbReference>
<dbReference type="AlphaFoldDB" id="A0AAX4H5G7"/>
<dbReference type="EMBL" id="CP138894">
    <property type="protein sequence ID" value="WPK23830.1"/>
    <property type="molecule type" value="Genomic_DNA"/>
</dbReference>
<dbReference type="Pfam" id="PF08524">
    <property type="entry name" value="rRNA_processing"/>
    <property type="match status" value="1"/>
</dbReference>
<accession>A0AAX4H5G7</accession>
<feature type="region of interest" description="Disordered" evidence="3">
    <location>
        <begin position="1"/>
        <end position="34"/>
    </location>
</feature>
<name>A0AAX4H5G7_9ASCO</name>
<feature type="compositionally biased region" description="Polar residues" evidence="3">
    <location>
        <begin position="65"/>
        <end position="75"/>
    </location>
</feature>
<gene>
    <name evidence="4" type="ORF">PUMCH_001077</name>
</gene>
<evidence type="ECO:0000313" key="4">
    <source>
        <dbReference type="EMBL" id="WPK23830.1"/>
    </source>
</evidence>
<feature type="compositionally biased region" description="Basic residues" evidence="3">
    <location>
        <begin position="1"/>
        <end position="18"/>
    </location>
</feature>
<feature type="compositionally biased region" description="Basic and acidic residues" evidence="3">
    <location>
        <begin position="112"/>
        <end position="169"/>
    </location>
</feature>
<evidence type="ECO:0000313" key="5">
    <source>
        <dbReference type="Proteomes" id="UP001338582"/>
    </source>
</evidence>